<accession>A0A4R9J331</accession>
<organism evidence="1 2">
    <name type="scientific">Leptospira koniambonensis</name>
    <dbReference type="NCBI Taxonomy" id="2484950"/>
    <lineage>
        <taxon>Bacteria</taxon>
        <taxon>Pseudomonadati</taxon>
        <taxon>Spirochaetota</taxon>
        <taxon>Spirochaetia</taxon>
        <taxon>Leptospirales</taxon>
        <taxon>Leptospiraceae</taxon>
        <taxon>Leptospira</taxon>
    </lineage>
</organism>
<dbReference type="AlphaFoldDB" id="A0A4R9J331"/>
<dbReference type="InterPro" id="IPR032675">
    <property type="entry name" value="LRR_dom_sf"/>
</dbReference>
<evidence type="ECO:0000313" key="2">
    <source>
        <dbReference type="Proteomes" id="UP000297871"/>
    </source>
</evidence>
<dbReference type="PANTHER" id="PTHR12904:SF31">
    <property type="entry name" value="LEUCINE-RICH REPEAT PROTEIN (LRRP)"/>
    <property type="match status" value="1"/>
</dbReference>
<dbReference type="EMBL" id="RQFY01000007">
    <property type="protein sequence ID" value="TGL31296.1"/>
    <property type="molecule type" value="Genomic_DNA"/>
</dbReference>
<dbReference type="Gene3D" id="3.80.10.10">
    <property type="entry name" value="Ribonuclease Inhibitor"/>
    <property type="match status" value="1"/>
</dbReference>
<dbReference type="SUPFAM" id="SSF52058">
    <property type="entry name" value="L domain-like"/>
    <property type="match status" value="1"/>
</dbReference>
<dbReference type="Proteomes" id="UP000297871">
    <property type="component" value="Unassembled WGS sequence"/>
</dbReference>
<proteinExistence type="predicted"/>
<dbReference type="RefSeq" id="WP_135616052.1">
    <property type="nucleotide sequence ID" value="NZ_RQFY01000007.1"/>
</dbReference>
<name>A0A4R9J331_9LEPT</name>
<dbReference type="OrthoDB" id="323781at2"/>
<dbReference type="InterPro" id="IPR051341">
    <property type="entry name" value="Zyg-11_UBL_adapter"/>
</dbReference>
<protein>
    <submittedName>
        <fullName evidence="1">Leucine-rich repeat domain-containing protein</fullName>
    </submittedName>
</protein>
<dbReference type="PANTHER" id="PTHR12904">
    <property type="match status" value="1"/>
</dbReference>
<sequence length="328" mass="37879">MKHHFANFLDGENGYWEMVPNGDRHQFDIDSIHTKKHETKIVTYGKNNTNWEKVFSFPNLEEVTLHEPNKDQLQSIEKLASLKRLRITHARVKDIEFLSHLERLEELVLEYVSGFSDLFPLGKLQKLRSLNLENLRGVSDYKGLTGLKKLKYLRIDGTLDWNQPIDNFEFLGDLTSLEVLKLGSIFNKSPFPALLSIAKLKRMKKIWIPSNILDVKEFAFIEACFPKVKGAIRAPFSKIAYSTIFLPKTDARSSLSDDDIQKHHPEVTIDYKGRRTIADPDSEWFEFLGKRAGRVKCNSPQSSEKCFEYAVKYDSMKKEALSLLKKAH</sequence>
<evidence type="ECO:0000313" key="1">
    <source>
        <dbReference type="EMBL" id="TGL31296.1"/>
    </source>
</evidence>
<keyword evidence="2" id="KW-1185">Reference proteome</keyword>
<reference evidence="1" key="1">
    <citation type="journal article" date="2019" name="PLoS Negl. Trop. Dis.">
        <title>Revisiting the worldwide diversity of Leptospira species in the environment.</title>
        <authorList>
            <person name="Vincent A.T."/>
            <person name="Schiettekatte O."/>
            <person name="Bourhy P."/>
            <person name="Veyrier F.J."/>
            <person name="Picardeau M."/>
        </authorList>
    </citation>
    <scope>NUCLEOTIDE SEQUENCE [LARGE SCALE GENOMIC DNA]</scope>
    <source>
        <strain evidence="1">201800265</strain>
    </source>
</reference>
<comment type="caution">
    <text evidence="1">The sequence shown here is derived from an EMBL/GenBank/DDBJ whole genome shotgun (WGS) entry which is preliminary data.</text>
</comment>
<gene>
    <name evidence="1" type="ORF">EHQ52_15260</name>
</gene>